<dbReference type="Gene3D" id="3.40.50.980">
    <property type="match status" value="2"/>
</dbReference>
<evidence type="ECO:0000259" key="1">
    <source>
        <dbReference type="Pfam" id="PF00501"/>
    </source>
</evidence>
<protein>
    <submittedName>
        <fullName evidence="3">Non-ribosomal peptide synthetase</fullName>
    </submittedName>
</protein>
<evidence type="ECO:0000259" key="2">
    <source>
        <dbReference type="Pfam" id="PF00668"/>
    </source>
</evidence>
<feature type="domain" description="Condensation" evidence="2">
    <location>
        <begin position="7"/>
        <end position="167"/>
    </location>
</feature>
<proteinExistence type="predicted"/>
<feature type="non-terminal residue" evidence="3">
    <location>
        <position position="349"/>
    </location>
</feature>
<accession>A0ABU4SRI0</accession>
<dbReference type="Pfam" id="PF00668">
    <property type="entry name" value="Condensation"/>
    <property type="match status" value="1"/>
</dbReference>
<sequence>RMTAGEGADNGMGLFINTLPLRLDIDETPLRDSVQVAHARLAGLLAHEHASLALAQKCSRVDSSLPLFSALLNYRHNDISVTSDELIKGIEFLSAQERTNYPLALSVEDFGEALGLTAQIVQPFEAERICGYMQQALESLATALEQTPDRPVRALNILPETERTMLLTTWNATETAYPTLCIHQLFEQQAEKTPDATALVYEEQSLSYAELNTRANRLAHQLIALGIEPDQRVVICVSRSPAMVVGILAVLKAGGTYVPLDPVYSSERLGLSLMDAAPAIVLADNNGRAALGERALAGRTVLDPNTRVDQPDSNPQIAGLTSRHLAYVIYTSGSTGTPKGVMVEHRGVV</sequence>
<dbReference type="Proteomes" id="UP001271640">
    <property type="component" value="Unassembled WGS sequence"/>
</dbReference>
<dbReference type="SUPFAM" id="SSF52777">
    <property type="entry name" value="CoA-dependent acyltransferases"/>
    <property type="match status" value="1"/>
</dbReference>
<dbReference type="InterPro" id="IPR020845">
    <property type="entry name" value="AMP-binding_CS"/>
</dbReference>
<dbReference type="InterPro" id="IPR020459">
    <property type="entry name" value="AMP-binding"/>
</dbReference>
<dbReference type="EMBL" id="VCDP01000225">
    <property type="protein sequence ID" value="MDX8001256.1"/>
    <property type="molecule type" value="Genomic_DNA"/>
</dbReference>
<reference evidence="4" key="1">
    <citation type="journal article" date="2024" name="Toxins">
        <title>Genome Sequence Analysis of Native Xenorhabdus Strains Isolated from Entomopathogenic Nematodes in Argentina.</title>
        <authorList>
            <person name="Palma L."/>
            <person name="Frizzo L."/>
            <person name="Kaiser S."/>
            <person name="Berry C."/>
            <person name="Caballero P."/>
            <person name="Bode H.B."/>
            <person name="Del Valle E.E."/>
        </authorList>
    </citation>
    <scope>NUCLEOTIDE SEQUENCE [LARGE SCALE GENOMIC DNA]</scope>
    <source>
        <strain evidence="4">Reich</strain>
    </source>
</reference>
<dbReference type="Pfam" id="PF00501">
    <property type="entry name" value="AMP-binding"/>
    <property type="match status" value="1"/>
</dbReference>
<dbReference type="InterPro" id="IPR001242">
    <property type="entry name" value="Condensation_dom"/>
</dbReference>
<dbReference type="PANTHER" id="PTHR45527">
    <property type="entry name" value="NONRIBOSOMAL PEPTIDE SYNTHETASE"/>
    <property type="match status" value="1"/>
</dbReference>
<dbReference type="PRINTS" id="PR00154">
    <property type="entry name" value="AMPBINDING"/>
</dbReference>
<gene>
    <name evidence="3" type="ORF">FE394_19275</name>
</gene>
<dbReference type="Gene3D" id="3.30.559.30">
    <property type="entry name" value="Nonribosomal peptide synthetase, condensation domain"/>
    <property type="match status" value="1"/>
</dbReference>
<feature type="domain" description="AMP-dependent synthetase/ligase" evidence="1">
    <location>
        <begin position="186"/>
        <end position="349"/>
    </location>
</feature>
<dbReference type="PROSITE" id="PS00455">
    <property type="entry name" value="AMP_BINDING"/>
    <property type="match status" value="1"/>
</dbReference>
<feature type="non-terminal residue" evidence="3">
    <location>
        <position position="1"/>
    </location>
</feature>
<dbReference type="RefSeq" id="WP_319927950.1">
    <property type="nucleotide sequence ID" value="NZ_VCDP01000225.1"/>
</dbReference>
<organism evidence="3 4">
    <name type="scientific">Xenorhabdus littoralis</name>
    <dbReference type="NCBI Taxonomy" id="2582835"/>
    <lineage>
        <taxon>Bacteria</taxon>
        <taxon>Pseudomonadati</taxon>
        <taxon>Pseudomonadota</taxon>
        <taxon>Gammaproteobacteria</taxon>
        <taxon>Enterobacterales</taxon>
        <taxon>Morganellaceae</taxon>
        <taxon>Xenorhabdus</taxon>
    </lineage>
</organism>
<keyword evidence="4" id="KW-1185">Reference proteome</keyword>
<dbReference type="PANTHER" id="PTHR45527:SF1">
    <property type="entry name" value="FATTY ACID SYNTHASE"/>
    <property type="match status" value="1"/>
</dbReference>
<comment type="caution">
    <text evidence="3">The sequence shown here is derived from an EMBL/GenBank/DDBJ whole genome shotgun (WGS) entry which is preliminary data.</text>
</comment>
<dbReference type="SUPFAM" id="SSF56801">
    <property type="entry name" value="Acetyl-CoA synthetase-like"/>
    <property type="match status" value="1"/>
</dbReference>
<dbReference type="InterPro" id="IPR000873">
    <property type="entry name" value="AMP-dep_synth/lig_dom"/>
</dbReference>
<name>A0ABU4SRI0_9GAMM</name>
<evidence type="ECO:0000313" key="3">
    <source>
        <dbReference type="EMBL" id="MDX8001256.1"/>
    </source>
</evidence>
<evidence type="ECO:0000313" key="4">
    <source>
        <dbReference type="Proteomes" id="UP001271640"/>
    </source>
</evidence>